<dbReference type="InterPro" id="IPR052022">
    <property type="entry name" value="26kDa_periplasmic_antigen"/>
</dbReference>
<protein>
    <submittedName>
        <fullName evidence="2">DUF541 domain-containing protein</fullName>
    </submittedName>
</protein>
<reference evidence="2 3" key="1">
    <citation type="journal article" date="2017" name="Int. J. Syst. Evol. Microbiol.">
        <title>Erythrobacter aquimixticola sp. nov., isolated from the junction between the ocean and a freshwater spring.</title>
        <authorList>
            <person name="Park S."/>
            <person name="Jung Y.T."/>
            <person name="Choi S.J."/>
            <person name="Yoon J.H."/>
        </authorList>
    </citation>
    <scope>NUCLEOTIDE SEQUENCE [LARGE SCALE GENOMIC DNA]</scope>
    <source>
        <strain evidence="2 3">JSSK-14</strain>
    </source>
</reference>
<dbReference type="Gene3D" id="3.30.110.170">
    <property type="entry name" value="Protein of unknown function (DUF541), domain 1"/>
    <property type="match status" value="1"/>
</dbReference>
<dbReference type="Gene3D" id="3.30.70.2970">
    <property type="entry name" value="Protein of unknown function (DUF541), domain 2"/>
    <property type="match status" value="1"/>
</dbReference>
<evidence type="ECO:0000256" key="1">
    <source>
        <dbReference type="SAM" id="SignalP"/>
    </source>
</evidence>
<dbReference type="PANTHER" id="PTHR34387">
    <property type="entry name" value="SLR1258 PROTEIN"/>
    <property type="match status" value="1"/>
</dbReference>
<organism evidence="2 3">
    <name type="scientific">Aurantiacibacter aquimixticola</name>
    <dbReference type="NCBI Taxonomy" id="1958945"/>
    <lineage>
        <taxon>Bacteria</taxon>
        <taxon>Pseudomonadati</taxon>
        <taxon>Pseudomonadota</taxon>
        <taxon>Alphaproteobacteria</taxon>
        <taxon>Sphingomonadales</taxon>
        <taxon>Erythrobacteraceae</taxon>
        <taxon>Aurantiacibacter</taxon>
    </lineage>
</organism>
<dbReference type="PANTHER" id="PTHR34387:SF1">
    <property type="entry name" value="PERIPLASMIC IMMUNOGENIC PROTEIN"/>
    <property type="match status" value="1"/>
</dbReference>
<dbReference type="EMBL" id="RAHX01000001">
    <property type="protein sequence ID" value="RJY08313.1"/>
    <property type="molecule type" value="Genomic_DNA"/>
</dbReference>
<keyword evidence="1" id="KW-0732">Signal</keyword>
<accession>A0A419RR82</accession>
<dbReference type="AlphaFoldDB" id="A0A419RR82"/>
<dbReference type="InterPro" id="IPR007497">
    <property type="entry name" value="SIMPL/DUF541"/>
</dbReference>
<dbReference type="GO" id="GO:0006974">
    <property type="term" value="P:DNA damage response"/>
    <property type="evidence" value="ECO:0007669"/>
    <property type="project" value="TreeGrafter"/>
</dbReference>
<name>A0A419RR82_9SPHN</name>
<dbReference type="Proteomes" id="UP000285232">
    <property type="component" value="Unassembled WGS sequence"/>
</dbReference>
<feature type="chain" id="PRO_5019001494" evidence="1">
    <location>
        <begin position="21"/>
        <end position="241"/>
    </location>
</feature>
<proteinExistence type="predicted"/>
<dbReference type="Pfam" id="PF04402">
    <property type="entry name" value="SIMPL"/>
    <property type="match status" value="1"/>
</dbReference>
<evidence type="ECO:0000313" key="2">
    <source>
        <dbReference type="EMBL" id="RJY08313.1"/>
    </source>
</evidence>
<evidence type="ECO:0000313" key="3">
    <source>
        <dbReference type="Proteomes" id="UP000285232"/>
    </source>
</evidence>
<comment type="caution">
    <text evidence="2">The sequence shown here is derived from an EMBL/GenBank/DDBJ whole genome shotgun (WGS) entry which is preliminary data.</text>
</comment>
<keyword evidence="3" id="KW-1185">Reference proteome</keyword>
<feature type="signal peptide" evidence="1">
    <location>
        <begin position="1"/>
        <end position="20"/>
    </location>
</feature>
<dbReference type="OrthoDB" id="9813144at2"/>
<gene>
    <name evidence="2" type="ORF">D6201_02125</name>
</gene>
<dbReference type="RefSeq" id="WP_120047200.1">
    <property type="nucleotide sequence ID" value="NZ_RAHX01000001.1"/>
</dbReference>
<sequence>MIRYAIPLALAATVAMPAHAQVEVEIASQGPVVALSVSETVTMDPDIANLSAGVTTRALTAVDAMQENARAMSRVIAAIEELGVDEDDIQTSGVQLNPDYEYNQSTREQEFRGYRVANRVSITVRDIDEVGPVLDRLVSVGATDIGGIGWDVDDPAPAIDQARTTAFATARERAGNYARMAGYSDIRLLQVAENVASRPRPMEGIVLTGSRIQADSAPSTPVRPGQVQAGVTVNFTYEMVR</sequence>